<keyword evidence="2" id="KW-0659">Purine metabolism</keyword>
<dbReference type="PIRSF" id="PIRSF016516">
    <property type="entry name" value="Allantoicase"/>
    <property type="match status" value="1"/>
</dbReference>
<evidence type="ECO:0000313" key="5">
    <source>
        <dbReference type="Proteomes" id="UP001210380"/>
    </source>
</evidence>
<comment type="similarity">
    <text evidence="1 2">Belongs to the allantoicase family.</text>
</comment>
<dbReference type="Pfam" id="PF03561">
    <property type="entry name" value="Allantoicase"/>
    <property type="match status" value="2"/>
</dbReference>
<name>A0ABT4UUV8_9PSEU</name>
<dbReference type="PANTHER" id="PTHR12045:SF3">
    <property type="entry name" value="INACTIVE ALLANTOICASE-RELATED"/>
    <property type="match status" value="1"/>
</dbReference>
<evidence type="ECO:0000259" key="3">
    <source>
        <dbReference type="Pfam" id="PF03561"/>
    </source>
</evidence>
<dbReference type="EMBL" id="JAQGLA010000009">
    <property type="protein sequence ID" value="MDA3625493.1"/>
    <property type="molecule type" value="Genomic_DNA"/>
</dbReference>
<dbReference type="EC" id="3.5.3.4" evidence="2"/>
<reference evidence="4 5" key="1">
    <citation type="submission" date="2022-11" db="EMBL/GenBank/DDBJ databases">
        <title>Draft genome sequence of Saccharopolyspora sp. WRP15-2 isolated from rhizosphere soils of wild rice in Thailand.</title>
        <authorList>
            <person name="Duangmal K."/>
            <person name="Kammanee S."/>
            <person name="Muangham S."/>
        </authorList>
    </citation>
    <scope>NUCLEOTIDE SEQUENCE [LARGE SCALE GENOMIC DNA]</scope>
    <source>
        <strain evidence="4 5">WRP15-2</strain>
    </source>
</reference>
<dbReference type="Proteomes" id="UP001210380">
    <property type="component" value="Unassembled WGS sequence"/>
</dbReference>
<dbReference type="GO" id="GO:0004037">
    <property type="term" value="F:allantoicase activity"/>
    <property type="evidence" value="ECO:0007669"/>
    <property type="project" value="UniProtKB-EC"/>
</dbReference>
<evidence type="ECO:0000256" key="1">
    <source>
        <dbReference type="ARBA" id="ARBA00009242"/>
    </source>
</evidence>
<protein>
    <recommendedName>
        <fullName evidence="2">Probable allantoicase</fullName>
        <ecNumber evidence="2">3.5.3.4</ecNumber>
    </recommendedName>
    <alternativeName>
        <fullName evidence="2">Allantoate amidinohydrolase</fullName>
    </alternativeName>
</protein>
<evidence type="ECO:0000313" key="4">
    <source>
        <dbReference type="EMBL" id="MDA3625493.1"/>
    </source>
</evidence>
<dbReference type="HAMAP" id="MF_00813">
    <property type="entry name" value="Allantoicase"/>
    <property type="match status" value="1"/>
</dbReference>
<dbReference type="RefSeq" id="WP_270948070.1">
    <property type="nucleotide sequence ID" value="NZ_JAQGLA010000009.1"/>
</dbReference>
<evidence type="ECO:0000256" key="2">
    <source>
        <dbReference type="HAMAP-Rule" id="MF_00813"/>
    </source>
</evidence>
<dbReference type="PANTHER" id="PTHR12045">
    <property type="entry name" value="ALLANTOICASE"/>
    <property type="match status" value="1"/>
</dbReference>
<dbReference type="Gene3D" id="2.60.120.260">
    <property type="entry name" value="Galactose-binding domain-like"/>
    <property type="match status" value="2"/>
</dbReference>
<dbReference type="SUPFAM" id="SSF49785">
    <property type="entry name" value="Galactose-binding domain-like"/>
    <property type="match status" value="2"/>
</dbReference>
<comment type="catalytic activity">
    <reaction evidence="2">
        <text>allantoate + H2O = (S)-ureidoglycolate + urea</text>
        <dbReference type="Rhea" id="RHEA:11016"/>
        <dbReference type="ChEBI" id="CHEBI:15377"/>
        <dbReference type="ChEBI" id="CHEBI:16199"/>
        <dbReference type="ChEBI" id="CHEBI:17536"/>
        <dbReference type="ChEBI" id="CHEBI:57296"/>
        <dbReference type="EC" id="3.5.3.4"/>
    </reaction>
</comment>
<keyword evidence="5" id="KW-1185">Reference proteome</keyword>
<proteinExistence type="inferred from homology"/>
<feature type="domain" description="Allantoicase" evidence="3">
    <location>
        <begin position="16"/>
        <end position="168"/>
    </location>
</feature>
<comment type="caution">
    <text evidence="4">The sequence shown here is derived from an EMBL/GenBank/DDBJ whole genome shotgun (WGS) entry which is preliminary data.</text>
</comment>
<sequence>MSELAHLVDLASIRLGGAAVAANDETFGGKDHLLDPLPPKSHAEHTGLRGELYDGWETRRSRKPGNDWVIVRLGAAGIVREVVIDTSFFRGNCPKACSVQACGVDGYASSEELAARDDLEWTTLVPESPVERDSVNRFQVAVERRFTHVRLNIHPDGGIARLRVLGDVVPDPRRFVGVSLDLAAQANGGVVLDCSDQFFGNPLNINAPTPVLRHEKGWESTRRRGPGHDWIDLRLTGRGIVRQVEYDTTYYRGNAPESFRLLGCDAEQADPANPGSWFELLPHTCGLHDAPHWFSVPDPRPTTHVRLEIYPDGGVSRLRLIGELDALGRGATGIRWLNALPRANAIAALISLGANAETAVELADSRPFGTADDLCAELEALSSGGSGHVAGTLAVLLGR</sequence>
<dbReference type="InterPro" id="IPR005164">
    <property type="entry name" value="Allantoicase"/>
</dbReference>
<keyword evidence="2 4" id="KW-0378">Hydrolase</keyword>
<dbReference type="NCBIfam" id="TIGR02961">
    <property type="entry name" value="allantoicase"/>
    <property type="match status" value="1"/>
</dbReference>
<gene>
    <name evidence="2 4" type="primary">alc</name>
    <name evidence="4" type="ORF">OU415_08595</name>
</gene>
<feature type="domain" description="Allantoicase" evidence="3">
    <location>
        <begin position="188"/>
        <end position="323"/>
    </location>
</feature>
<comment type="pathway">
    <text evidence="2">Nitrogen metabolism; (S)-allantoin degradation; (S)-ureidoglycolate from allantoate (aminidohydrolase route): step 1/1.</text>
</comment>
<organism evidence="4 5">
    <name type="scientific">Saccharopolyspora oryzae</name>
    <dbReference type="NCBI Taxonomy" id="2997343"/>
    <lineage>
        <taxon>Bacteria</taxon>
        <taxon>Bacillati</taxon>
        <taxon>Actinomycetota</taxon>
        <taxon>Actinomycetes</taxon>
        <taxon>Pseudonocardiales</taxon>
        <taxon>Pseudonocardiaceae</taxon>
        <taxon>Saccharopolyspora</taxon>
    </lineage>
</organism>
<dbReference type="InterPro" id="IPR008979">
    <property type="entry name" value="Galactose-bd-like_sf"/>
</dbReference>
<dbReference type="InterPro" id="IPR015908">
    <property type="entry name" value="Allantoicase_dom"/>
</dbReference>
<accession>A0ABT4UUV8</accession>